<name>A0ABU6FW39_9BACL</name>
<organism evidence="1 2">
    <name type="scientific">Paenibacillus alba</name>
    <dbReference type="NCBI Taxonomy" id="1197127"/>
    <lineage>
        <taxon>Bacteria</taxon>
        <taxon>Bacillati</taxon>
        <taxon>Bacillota</taxon>
        <taxon>Bacilli</taxon>
        <taxon>Bacillales</taxon>
        <taxon>Paenibacillaceae</taxon>
        <taxon>Paenibacillus</taxon>
    </lineage>
</organism>
<comment type="caution">
    <text evidence="1">The sequence shown here is derived from an EMBL/GenBank/DDBJ whole genome shotgun (WGS) entry which is preliminary data.</text>
</comment>
<reference evidence="1 2" key="1">
    <citation type="submission" date="2023-03" db="EMBL/GenBank/DDBJ databases">
        <title>Bacillus Genome Sequencing.</title>
        <authorList>
            <person name="Dunlap C."/>
        </authorList>
    </citation>
    <scope>NUCLEOTIDE SEQUENCE [LARGE SCALE GENOMIC DNA]</scope>
    <source>
        <strain evidence="1 2">BD-533</strain>
    </source>
</reference>
<keyword evidence="2" id="KW-1185">Reference proteome</keyword>
<dbReference type="Gene3D" id="1.10.150.20">
    <property type="entry name" value="5' to 3' exonuclease, C-terminal subdomain"/>
    <property type="match status" value="1"/>
</dbReference>
<keyword evidence="1" id="KW-0238">DNA-binding</keyword>
<dbReference type="SUPFAM" id="SSF47789">
    <property type="entry name" value="C-terminal domain of RNA polymerase alpha subunit"/>
    <property type="match status" value="1"/>
</dbReference>
<accession>A0ABU6FW39</accession>
<gene>
    <name evidence="1" type="ORF">P4I72_03145</name>
</gene>
<dbReference type="RefSeq" id="WP_326070522.1">
    <property type="nucleotide sequence ID" value="NZ_JARLKY010000007.1"/>
</dbReference>
<proteinExistence type="predicted"/>
<dbReference type="Proteomes" id="UP001338137">
    <property type="component" value="Unassembled WGS sequence"/>
</dbReference>
<dbReference type="EMBL" id="JARLKY010000007">
    <property type="protein sequence ID" value="MEC0226121.1"/>
    <property type="molecule type" value="Genomic_DNA"/>
</dbReference>
<protein>
    <submittedName>
        <fullName evidence="1">DNA-binding protein</fullName>
    </submittedName>
</protein>
<sequence>MTNELESDLPVKLSQPAQRALQGAGYVRLEQFAKLKEAEVMKLHSMGPKAMEMIRVALAAKGLTFADEA</sequence>
<dbReference type="GO" id="GO:0003677">
    <property type="term" value="F:DNA binding"/>
    <property type="evidence" value="ECO:0007669"/>
    <property type="project" value="UniProtKB-KW"/>
</dbReference>
<evidence type="ECO:0000313" key="1">
    <source>
        <dbReference type="EMBL" id="MEC0226121.1"/>
    </source>
</evidence>
<evidence type="ECO:0000313" key="2">
    <source>
        <dbReference type="Proteomes" id="UP001338137"/>
    </source>
</evidence>